<evidence type="ECO:0000259" key="2">
    <source>
        <dbReference type="Pfam" id="PF01494"/>
    </source>
</evidence>
<evidence type="ECO:0000256" key="1">
    <source>
        <dbReference type="ARBA" id="ARBA00023033"/>
    </source>
</evidence>
<dbReference type="EMBL" id="DF237433">
    <property type="protein sequence ID" value="GAQ89065.1"/>
    <property type="molecule type" value="Genomic_DNA"/>
</dbReference>
<dbReference type="PANTHER" id="PTHR46028">
    <property type="entry name" value="KYNURENINE 3-MONOOXYGENASE"/>
    <property type="match status" value="1"/>
</dbReference>
<evidence type="ECO:0000313" key="4">
    <source>
        <dbReference type="Proteomes" id="UP000054558"/>
    </source>
</evidence>
<organism evidence="3 4">
    <name type="scientific">Klebsormidium nitens</name>
    <name type="common">Green alga</name>
    <name type="synonym">Ulothrix nitens</name>
    <dbReference type="NCBI Taxonomy" id="105231"/>
    <lineage>
        <taxon>Eukaryota</taxon>
        <taxon>Viridiplantae</taxon>
        <taxon>Streptophyta</taxon>
        <taxon>Klebsormidiophyceae</taxon>
        <taxon>Klebsormidiales</taxon>
        <taxon>Klebsormidiaceae</taxon>
        <taxon>Klebsormidium</taxon>
    </lineage>
</organism>
<keyword evidence="1 3" id="KW-0503">Monooxygenase</keyword>
<accession>A0A1Y1IDM2</accession>
<dbReference type="Proteomes" id="UP000054558">
    <property type="component" value="Unassembled WGS sequence"/>
</dbReference>
<dbReference type="OMA" id="KNERRYK"/>
<sequence length="523" mass="56611">MPPLVPDDQAGGAPPEPMKVVIVGAGPSGLLLAHYLLEKGNGRFRVSIHEAREDPRVTMKRPPTPRRYSLGLSQRGKAALDKVDGLWAAVKAAGVPTKLGKIWLFGRLIELPGRADPTKDDGNVITDRTALCAAMLEHLMAKYGDTKLLEVRFNQSCTQVDMDARTVTFSDVQTGGLLPIDRINAATGIETAGVKGFVTAGVNGHGEVVYTKEYDLLVGADGVRSVVRGSMMQHLRSFDYEQRDLGSQWLVANIPVPPATEHNWMIILGSKPGGLGGLLLPSTLSLEGDPTMCLVLGWQIAEPPEPWLALKTGQEAKEFLERHLPWLQVPLEAAESLVTQRPSRSMQLKCSQYHDADGRAVLMGDAAHSTSPSIGQGCNTSLADAAALASLLLGMSDASELPGVLERYSALRVPEGHALVDLSESQAPMKVSLALGNAIRMFRQGICHWLLPKVFIKPVMTAAGTTQPLAEIYRLHKKDVDRVLDSNRQELKKLREKEFRTKQAVFANADNTAGVDPTAKKVA</sequence>
<dbReference type="PANTHER" id="PTHR46028:SF5">
    <property type="entry name" value="KYNURENINE 3-MONOOXYGENASE"/>
    <property type="match status" value="1"/>
</dbReference>
<dbReference type="GO" id="GO:0071949">
    <property type="term" value="F:FAD binding"/>
    <property type="evidence" value="ECO:0007669"/>
    <property type="project" value="InterPro"/>
</dbReference>
<dbReference type="GO" id="GO:0070189">
    <property type="term" value="P:kynurenine metabolic process"/>
    <property type="evidence" value="ECO:0000318"/>
    <property type="project" value="GO_Central"/>
</dbReference>
<gene>
    <name evidence="3" type="ORF">KFL_004840050</name>
</gene>
<dbReference type="GO" id="GO:0004502">
    <property type="term" value="F:kynurenine 3-monooxygenase activity"/>
    <property type="evidence" value="ECO:0000318"/>
    <property type="project" value="GO_Central"/>
</dbReference>
<evidence type="ECO:0000313" key="3">
    <source>
        <dbReference type="EMBL" id="GAQ89065.1"/>
    </source>
</evidence>
<dbReference type="InterPro" id="IPR002938">
    <property type="entry name" value="FAD-bd"/>
</dbReference>
<proteinExistence type="predicted"/>
<keyword evidence="1 3" id="KW-0560">Oxidoreductase</keyword>
<dbReference type="PRINTS" id="PR00420">
    <property type="entry name" value="RNGMNOXGNASE"/>
</dbReference>
<protein>
    <submittedName>
        <fullName evidence="3">Kynurenine 3-monooxygenase</fullName>
    </submittedName>
</protein>
<dbReference type="OrthoDB" id="10053569at2759"/>
<dbReference type="AlphaFoldDB" id="A0A1Y1IDM2"/>
<dbReference type="STRING" id="105231.A0A1Y1IDM2"/>
<dbReference type="Gene3D" id="3.50.50.60">
    <property type="entry name" value="FAD/NAD(P)-binding domain"/>
    <property type="match status" value="1"/>
</dbReference>
<dbReference type="Pfam" id="PF01494">
    <property type="entry name" value="FAD_binding_3"/>
    <property type="match status" value="1"/>
</dbReference>
<keyword evidence="4" id="KW-1185">Reference proteome</keyword>
<dbReference type="InterPro" id="IPR036188">
    <property type="entry name" value="FAD/NAD-bd_sf"/>
</dbReference>
<dbReference type="SUPFAM" id="SSF51905">
    <property type="entry name" value="FAD/NAD(P)-binding domain"/>
    <property type="match status" value="1"/>
</dbReference>
<feature type="domain" description="FAD-binding" evidence="2">
    <location>
        <begin position="19"/>
        <end position="422"/>
    </location>
</feature>
<name>A0A1Y1IDM2_KLENI</name>
<reference evidence="3 4" key="1">
    <citation type="journal article" date="2014" name="Nat. Commun.">
        <title>Klebsormidium flaccidum genome reveals primary factors for plant terrestrial adaptation.</title>
        <authorList>
            <person name="Hori K."/>
            <person name="Maruyama F."/>
            <person name="Fujisawa T."/>
            <person name="Togashi T."/>
            <person name="Yamamoto N."/>
            <person name="Seo M."/>
            <person name="Sato S."/>
            <person name="Yamada T."/>
            <person name="Mori H."/>
            <person name="Tajima N."/>
            <person name="Moriyama T."/>
            <person name="Ikeuchi M."/>
            <person name="Watanabe M."/>
            <person name="Wada H."/>
            <person name="Kobayashi K."/>
            <person name="Saito M."/>
            <person name="Masuda T."/>
            <person name="Sasaki-Sekimoto Y."/>
            <person name="Mashiguchi K."/>
            <person name="Awai K."/>
            <person name="Shimojima M."/>
            <person name="Masuda S."/>
            <person name="Iwai M."/>
            <person name="Nobusawa T."/>
            <person name="Narise T."/>
            <person name="Kondo S."/>
            <person name="Saito H."/>
            <person name="Sato R."/>
            <person name="Murakawa M."/>
            <person name="Ihara Y."/>
            <person name="Oshima-Yamada Y."/>
            <person name="Ohtaka K."/>
            <person name="Satoh M."/>
            <person name="Sonobe K."/>
            <person name="Ishii M."/>
            <person name="Ohtani R."/>
            <person name="Kanamori-Sato M."/>
            <person name="Honoki R."/>
            <person name="Miyazaki D."/>
            <person name="Mochizuki H."/>
            <person name="Umetsu J."/>
            <person name="Higashi K."/>
            <person name="Shibata D."/>
            <person name="Kamiya Y."/>
            <person name="Sato N."/>
            <person name="Nakamura Y."/>
            <person name="Tabata S."/>
            <person name="Ida S."/>
            <person name="Kurokawa K."/>
            <person name="Ohta H."/>
        </authorList>
    </citation>
    <scope>NUCLEOTIDE SEQUENCE [LARGE SCALE GENOMIC DNA]</scope>
    <source>
        <strain evidence="3 4">NIES-2285</strain>
    </source>
</reference>